<dbReference type="EMBL" id="DVOF01000241">
    <property type="protein sequence ID" value="HIV03513.1"/>
    <property type="molecule type" value="Genomic_DNA"/>
</dbReference>
<dbReference type="PROSITE" id="PS50931">
    <property type="entry name" value="HTH_LYSR"/>
    <property type="match status" value="1"/>
</dbReference>
<dbReference type="SUPFAM" id="SSF46785">
    <property type="entry name" value="Winged helix' DNA-binding domain"/>
    <property type="match status" value="1"/>
</dbReference>
<dbReference type="PANTHER" id="PTHR30346">
    <property type="entry name" value="TRANSCRIPTIONAL DUAL REGULATOR HCAR-RELATED"/>
    <property type="match status" value="1"/>
</dbReference>
<comment type="caution">
    <text evidence="6">The sequence shown here is derived from an EMBL/GenBank/DDBJ whole genome shotgun (WGS) entry which is preliminary data.</text>
</comment>
<dbReference type="PRINTS" id="PR00039">
    <property type="entry name" value="HTHLYSR"/>
</dbReference>
<dbReference type="Proteomes" id="UP000886743">
    <property type="component" value="Unassembled WGS sequence"/>
</dbReference>
<dbReference type="FunFam" id="1.10.10.10:FF:000001">
    <property type="entry name" value="LysR family transcriptional regulator"/>
    <property type="match status" value="1"/>
</dbReference>
<dbReference type="GO" id="GO:0032993">
    <property type="term" value="C:protein-DNA complex"/>
    <property type="evidence" value="ECO:0007669"/>
    <property type="project" value="TreeGrafter"/>
</dbReference>
<dbReference type="Pfam" id="PF03466">
    <property type="entry name" value="LysR_substrate"/>
    <property type="match status" value="1"/>
</dbReference>
<gene>
    <name evidence="6" type="ORF">IAC74_08050</name>
</gene>
<comment type="similarity">
    <text evidence="1">Belongs to the LysR transcriptional regulatory family.</text>
</comment>
<dbReference type="AlphaFoldDB" id="A0A9D1NJB5"/>
<dbReference type="InterPro" id="IPR036390">
    <property type="entry name" value="WH_DNA-bd_sf"/>
</dbReference>
<reference evidence="6" key="1">
    <citation type="submission" date="2020-10" db="EMBL/GenBank/DDBJ databases">
        <authorList>
            <person name="Gilroy R."/>
        </authorList>
    </citation>
    <scope>NUCLEOTIDE SEQUENCE</scope>
    <source>
        <strain evidence="6">4920</strain>
    </source>
</reference>
<evidence type="ECO:0000256" key="4">
    <source>
        <dbReference type="ARBA" id="ARBA00023163"/>
    </source>
</evidence>
<dbReference type="Pfam" id="PF00126">
    <property type="entry name" value="HTH_1"/>
    <property type="match status" value="1"/>
</dbReference>
<evidence type="ECO:0000256" key="1">
    <source>
        <dbReference type="ARBA" id="ARBA00009437"/>
    </source>
</evidence>
<keyword evidence="4" id="KW-0804">Transcription</keyword>
<organism evidence="6 7">
    <name type="scientific">Candidatus Aphodoplasma excrementigallinarum</name>
    <dbReference type="NCBI Taxonomy" id="2840673"/>
    <lineage>
        <taxon>Bacteria</taxon>
        <taxon>Bacillati</taxon>
        <taxon>Bacillota</taxon>
        <taxon>Clostridia</taxon>
        <taxon>Eubacteriales</taxon>
        <taxon>Candidatus Aphodoplasma</taxon>
    </lineage>
</organism>
<dbReference type="GO" id="GO:0003677">
    <property type="term" value="F:DNA binding"/>
    <property type="evidence" value="ECO:0007669"/>
    <property type="project" value="UniProtKB-KW"/>
</dbReference>
<keyword evidence="2" id="KW-0805">Transcription regulation</keyword>
<sequence length="310" mass="35793">MNFTQLKYALEIEKTRSITKAAQNLFMSQPNLSKAVKELENEIGTKIFSRSAKGVEITRDGIEFLAYARTIVSQMEELEEIYKPHAEKVLRLSFCMPHATYISIAFTKFLNQINPEKHISVNLRERNSQDAINFVADGEADFGVIRTQELYDSYFLYLLREKGLEYRTLLEYQPCILVSKDSPLANYSSIHNSMLEDYIEIIHGDIQIHAAAAHPSDHKRGSLPGRRVYVYERGSQFDILQNVKNTYVWASPIPDSVLQAHALVEKRSLSHTGTNKDLLIYRKDHVFQKYERLLIDCIEQTIREKLKEDA</sequence>
<evidence type="ECO:0000313" key="6">
    <source>
        <dbReference type="EMBL" id="HIV03513.1"/>
    </source>
</evidence>
<dbReference type="SUPFAM" id="SSF53850">
    <property type="entry name" value="Periplasmic binding protein-like II"/>
    <property type="match status" value="1"/>
</dbReference>
<evidence type="ECO:0000256" key="3">
    <source>
        <dbReference type="ARBA" id="ARBA00023125"/>
    </source>
</evidence>
<evidence type="ECO:0000313" key="7">
    <source>
        <dbReference type="Proteomes" id="UP000886743"/>
    </source>
</evidence>
<dbReference type="Gene3D" id="1.10.10.10">
    <property type="entry name" value="Winged helix-like DNA-binding domain superfamily/Winged helix DNA-binding domain"/>
    <property type="match status" value="1"/>
</dbReference>
<evidence type="ECO:0000256" key="2">
    <source>
        <dbReference type="ARBA" id="ARBA00023015"/>
    </source>
</evidence>
<dbReference type="GO" id="GO:0003700">
    <property type="term" value="F:DNA-binding transcription factor activity"/>
    <property type="evidence" value="ECO:0007669"/>
    <property type="project" value="InterPro"/>
</dbReference>
<evidence type="ECO:0000259" key="5">
    <source>
        <dbReference type="PROSITE" id="PS50931"/>
    </source>
</evidence>
<dbReference type="CDD" id="cd05466">
    <property type="entry name" value="PBP2_LTTR_substrate"/>
    <property type="match status" value="1"/>
</dbReference>
<keyword evidence="3" id="KW-0238">DNA-binding</keyword>
<name>A0A9D1NJB5_9FIRM</name>
<dbReference type="InterPro" id="IPR036388">
    <property type="entry name" value="WH-like_DNA-bd_sf"/>
</dbReference>
<dbReference type="InterPro" id="IPR005119">
    <property type="entry name" value="LysR_subst-bd"/>
</dbReference>
<feature type="domain" description="HTH lysR-type" evidence="5">
    <location>
        <begin position="1"/>
        <end position="58"/>
    </location>
</feature>
<dbReference type="InterPro" id="IPR000847">
    <property type="entry name" value="LysR_HTH_N"/>
</dbReference>
<proteinExistence type="inferred from homology"/>
<accession>A0A9D1NJB5</accession>
<reference evidence="6" key="2">
    <citation type="journal article" date="2021" name="PeerJ">
        <title>Extensive microbial diversity within the chicken gut microbiome revealed by metagenomics and culture.</title>
        <authorList>
            <person name="Gilroy R."/>
            <person name="Ravi A."/>
            <person name="Getino M."/>
            <person name="Pursley I."/>
            <person name="Horton D.L."/>
            <person name="Alikhan N.F."/>
            <person name="Baker D."/>
            <person name="Gharbi K."/>
            <person name="Hall N."/>
            <person name="Watson M."/>
            <person name="Adriaenssens E.M."/>
            <person name="Foster-Nyarko E."/>
            <person name="Jarju S."/>
            <person name="Secka A."/>
            <person name="Antonio M."/>
            <person name="Oren A."/>
            <person name="Chaudhuri R.R."/>
            <person name="La Ragione R."/>
            <person name="Hildebrand F."/>
            <person name="Pallen M.J."/>
        </authorList>
    </citation>
    <scope>NUCLEOTIDE SEQUENCE</scope>
    <source>
        <strain evidence="6">4920</strain>
    </source>
</reference>
<dbReference type="PANTHER" id="PTHR30346:SF0">
    <property type="entry name" value="HCA OPERON TRANSCRIPTIONAL ACTIVATOR HCAR"/>
    <property type="match status" value="1"/>
</dbReference>
<protein>
    <submittedName>
        <fullName evidence="6">LysR family transcriptional regulator</fullName>
    </submittedName>
</protein>
<dbReference type="Gene3D" id="3.40.190.290">
    <property type="match status" value="1"/>
</dbReference>